<comment type="caution">
    <text evidence="6">The sequence shown here is derived from an EMBL/GenBank/DDBJ whole genome shotgun (WGS) entry which is preliminary data.</text>
</comment>
<evidence type="ECO:0000259" key="4">
    <source>
        <dbReference type="Pfam" id="PF07804"/>
    </source>
</evidence>
<evidence type="ECO:0000259" key="5">
    <source>
        <dbReference type="Pfam" id="PF13657"/>
    </source>
</evidence>
<name>A0ABP9AYS9_9MICC</name>
<gene>
    <name evidence="6" type="ORF">GCM10023352_00510</name>
</gene>
<evidence type="ECO:0000256" key="2">
    <source>
        <dbReference type="ARBA" id="ARBA00022679"/>
    </source>
</evidence>
<dbReference type="PANTHER" id="PTHR37419:SF1">
    <property type="entry name" value="SERINE_THREONINE-PROTEIN KINASE TOXIN HIPA"/>
    <property type="match status" value="1"/>
</dbReference>
<evidence type="ECO:0000256" key="1">
    <source>
        <dbReference type="ARBA" id="ARBA00010164"/>
    </source>
</evidence>
<dbReference type="RefSeq" id="WP_345443216.1">
    <property type="nucleotide sequence ID" value="NZ_BAABKP010000001.1"/>
</dbReference>
<dbReference type="InterPro" id="IPR017508">
    <property type="entry name" value="HipA_N1"/>
</dbReference>
<sequence length="430" mass="48217">MKKLYVALYGQIVAELQQDASGTKKLVYTTEAKPTAELSVALPYRKSPYPKKQTMPFIEGLIPEGESVRQSLAREYNLSSWKNPFGILEKIGLECAGAVQFITPEDMEHYPNLQGELIPVSRQDIENRLQRLNTTPGKSWQTDRERWSLAGAQSKFALHFNQGQWYEATGAQPTTHIFKPGIYDLKDQALNEHLCLRALGELGLPVAQSSYQEFGQQAAIVIKRYDRLRLPNGFVVRLHQEDICQALSALPEKKYESSGGPSAVQIIRLLQQVCPQEDTETFIQGLIANYLLGAPDAHAKNYSLLHLPDGVTRLAPFYDVASGIPYEHLSSNGIPGKNDGLEKAAMAIGGERRFGKITRKHWNKFAQATGVNEERLRETVEYMCVHLPQTLEKVCLEEQAALGKSELAQRLIPGIKQMCDTTLTMLDRDY</sequence>
<dbReference type="NCBIfam" id="TIGR03071">
    <property type="entry name" value="couple_hipA"/>
    <property type="match status" value="1"/>
</dbReference>
<dbReference type="InterPro" id="IPR012893">
    <property type="entry name" value="HipA-like_C"/>
</dbReference>
<dbReference type="CDD" id="cd17808">
    <property type="entry name" value="HipA_Ec_like"/>
    <property type="match status" value="1"/>
</dbReference>
<dbReference type="PANTHER" id="PTHR37419">
    <property type="entry name" value="SERINE/THREONINE-PROTEIN KINASE TOXIN HIPA"/>
    <property type="match status" value="1"/>
</dbReference>
<feature type="domain" description="HipA N-terminal subdomain 1" evidence="5">
    <location>
        <begin position="4"/>
        <end position="101"/>
    </location>
</feature>
<organism evidence="6 7">
    <name type="scientific">Rothia endophytica</name>
    <dbReference type="NCBI Taxonomy" id="1324766"/>
    <lineage>
        <taxon>Bacteria</taxon>
        <taxon>Bacillati</taxon>
        <taxon>Actinomycetota</taxon>
        <taxon>Actinomycetes</taxon>
        <taxon>Micrococcales</taxon>
        <taxon>Micrococcaceae</taxon>
        <taxon>Rothia</taxon>
    </lineage>
</organism>
<comment type="similarity">
    <text evidence="1">Belongs to the HipA Ser/Thr kinase family.</text>
</comment>
<keyword evidence="2" id="KW-0808">Transferase</keyword>
<reference evidence="7" key="1">
    <citation type="journal article" date="2019" name="Int. J. Syst. Evol. Microbiol.">
        <title>The Global Catalogue of Microorganisms (GCM) 10K type strain sequencing project: providing services to taxonomists for standard genome sequencing and annotation.</title>
        <authorList>
            <consortium name="The Broad Institute Genomics Platform"/>
            <consortium name="The Broad Institute Genome Sequencing Center for Infectious Disease"/>
            <person name="Wu L."/>
            <person name="Ma J."/>
        </authorList>
    </citation>
    <scope>NUCLEOTIDE SEQUENCE [LARGE SCALE GENOMIC DNA]</scope>
    <source>
        <strain evidence="7">JCM 18541</strain>
    </source>
</reference>
<protein>
    <submittedName>
        <fullName evidence="6">Type II toxin-antitoxin system HipA family toxin</fullName>
    </submittedName>
</protein>
<dbReference type="Gene3D" id="1.10.1070.20">
    <property type="match status" value="1"/>
</dbReference>
<evidence type="ECO:0000256" key="3">
    <source>
        <dbReference type="ARBA" id="ARBA00022777"/>
    </source>
</evidence>
<evidence type="ECO:0000313" key="7">
    <source>
        <dbReference type="Proteomes" id="UP001500187"/>
    </source>
</evidence>
<dbReference type="EMBL" id="BAABKP010000001">
    <property type="protein sequence ID" value="GAA4786901.1"/>
    <property type="molecule type" value="Genomic_DNA"/>
</dbReference>
<dbReference type="Proteomes" id="UP001500187">
    <property type="component" value="Unassembled WGS sequence"/>
</dbReference>
<keyword evidence="3" id="KW-0418">Kinase</keyword>
<proteinExistence type="inferred from homology"/>
<dbReference type="Pfam" id="PF07804">
    <property type="entry name" value="HipA_C"/>
    <property type="match status" value="1"/>
</dbReference>
<feature type="domain" description="HipA-like C-terminal" evidence="4">
    <location>
        <begin position="147"/>
        <end position="389"/>
    </location>
</feature>
<dbReference type="Pfam" id="PF13657">
    <property type="entry name" value="Couple_hipA"/>
    <property type="match status" value="1"/>
</dbReference>
<dbReference type="InterPro" id="IPR052028">
    <property type="entry name" value="HipA_Ser/Thr_kinase"/>
</dbReference>
<evidence type="ECO:0000313" key="6">
    <source>
        <dbReference type="EMBL" id="GAA4786901.1"/>
    </source>
</evidence>
<keyword evidence="7" id="KW-1185">Reference proteome</keyword>
<accession>A0ABP9AYS9</accession>